<reference evidence="2" key="1">
    <citation type="journal article" date="2020" name="Nat. Genet.">
        <title>Genomic diversifications of five Gossypium allopolyploid species and their impact on cotton improvement.</title>
        <authorList>
            <person name="Chen Z.J."/>
            <person name="Sreedasyam A."/>
            <person name="Ando A."/>
            <person name="Song Q."/>
            <person name="De Santiago L.M."/>
            <person name="Hulse-Kemp A.M."/>
            <person name="Ding M."/>
            <person name="Ye W."/>
            <person name="Kirkbride R.C."/>
            <person name="Jenkins J."/>
            <person name="Plott C."/>
            <person name="Lovell J."/>
            <person name="Lin Y.M."/>
            <person name="Vaughn R."/>
            <person name="Liu B."/>
            <person name="Simpson S."/>
            <person name="Scheffler B.E."/>
            <person name="Wen L."/>
            <person name="Saski C.A."/>
            <person name="Grover C.E."/>
            <person name="Hu G."/>
            <person name="Conover J.L."/>
            <person name="Carlson J.W."/>
            <person name="Shu S."/>
            <person name="Boston L.B."/>
            <person name="Williams M."/>
            <person name="Peterson D.G."/>
            <person name="McGee K."/>
            <person name="Jones D.C."/>
            <person name="Wendel J.F."/>
            <person name="Stelly D.M."/>
            <person name="Grimwood J."/>
            <person name="Schmutz J."/>
        </authorList>
    </citation>
    <scope>NUCLEOTIDE SEQUENCE [LARGE SCALE GENOMIC DNA]</scope>
    <source>
        <strain evidence="2">cv. TM-1</strain>
    </source>
</reference>
<dbReference type="InterPro" id="IPR000477">
    <property type="entry name" value="RT_dom"/>
</dbReference>
<accession>A0A1U8PA00</accession>
<organism evidence="2 3">
    <name type="scientific">Gossypium hirsutum</name>
    <name type="common">Upland cotton</name>
    <name type="synonym">Gossypium mexicanum</name>
    <dbReference type="NCBI Taxonomy" id="3635"/>
    <lineage>
        <taxon>Eukaryota</taxon>
        <taxon>Viridiplantae</taxon>
        <taxon>Streptophyta</taxon>
        <taxon>Embryophyta</taxon>
        <taxon>Tracheophyta</taxon>
        <taxon>Spermatophyta</taxon>
        <taxon>Magnoliopsida</taxon>
        <taxon>eudicotyledons</taxon>
        <taxon>Gunneridae</taxon>
        <taxon>Pentapetalae</taxon>
        <taxon>rosids</taxon>
        <taxon>malvids</taxon>
        <taxon>Malvales</taxon>
        <taxon>Malvaceae</taxon>
        <taxon>Malvoideae</taxon>
        <taxon>Gossypium</taxon>
    </lineage>
</organism>
<dbReference type="PANTHER" id="PTHR24559">
    <property type="entry name" value="TRANSPOSON TY3-I GAG-POL POLYPROTEIN"/>
    <property type="match status" value="1"/>
</dbReference>
<dbReference type="PaxDb" id="3635-A0A1U8PA00"/>
<gene>
    <name evidence="3" type="primary">LOC107955833</name>
</gene>
<sequence>MAEYEVEFLRLSRYVRGMVADEYERCIQFEDGLMDNLRLLIAPQREFDRPVRAGPPVTATRLQPCVDYGRHHQGQYIGFTHSYIAYSVSEKLGLSIESTTSEVAVLSSLGQSVKVSKLYRDVPFKVQGTRVILRTEEDNEVVMVGEHRNYLSNVISVLVADKLVSEWCEVFLAYVSCYDSGDFTVKKIRMTALMDLMNRVFQPYLDHFVVVFINDILVYLRTEDVHDEHLMIVLQILREKQLYAKFGKYEFWLCEATFLGYVVSSEGIRVNPRKIEAANMVADTLSRRAMTDLRVMFAQLSLFDDESLLAELQVNPT</sequence>
<dbReference type="RefSeq" id="XP_016747113.1">
    <property type="nucleotide sequence ID" value="XM_016891624.1"/>
</dbReference>
<proteinExistence type="predicted"/>
<evidence type="ECO:0000259" key="1">
    <source>
        <dbReference type="Pfam" id="PF00078"/>
    </source>
</evidence>
<dbReference type="Proteomes" id="UP000818029">
    <property type="component" value="Chromosome A07"/>
</dbReference>
<dbReference type="GeneID" id="107955833"/>
<protein>
    <recommendedName>
        <fullName evidence="1">Reverse transcriptase domain-containing protein</fullName>
    </recommendedName>
</protein>
<evidence type="ECO:0000313" key="3">
    <source>
        <dbReference type="RefSeq" id="XP_016747113.1"/>
    </source>
</evidence>
<dbReference type="InterPro" id="IPR043502">
    <property type="entry name" value="DNA/RNA_pol_sf"/>
</dbReference>
<feature type="domain" description="Reverse transcriptase" evidence="1">
    <location>
        <begin position="196"/>
        <end position="262"/>
    </location>
</feature>
<keyword evidence="2" id="KW-1185">Reference proteome</keyword>
<dbReference type="Gene3D" id="3.30.70.270">
    <property type="match status" value="1"/>
</dbReference>
<dbReference type="InterPro" id="IPR043128">
    <property type="entry name" value="Rev_trsase/Diguanyl_cyclase"/>
</dbReference>
<reference evidence="3" key="2">
    <citation type="submission" date="2025-08" db="UniProtKB">
        <authorList>
            <consortium name="RefSeq"/>
        </authorList>
    </citation>
    <scope>IDENTIFICATION</scope>
</reference>
<dbReference type="STRING" id="3635.A0A1U8PA00"/>
<dbReference type="AlphaFoldDB" id="A0A1U8PA00"/>
<dbReference type="InterPro" id="IPR053134">
    <property type="entry name" value="RNA-dir_DNA_polymerase"/>
</dbReference>
<dbReference type="Pfam" id="PF00078">
    <property type="entry name" value="RVT_1"/>
    <property type="match status" value="1"/>
</dbReference>
<dbReference type="SUPFAM" id="SSF56672">
    <property type="entry name" value="DNA/RNA polymerases"/>
    <property type="match status" value="1"/>
</dbReference>
<name>A0A1U8PA00_GOSHI</name>
<evidence type="ECO:0000313" key="2">
    <source>
        <dbReference type="Proteomes" id="UP000818029"/>
    </source>
</evidence>
<dbReference type="KEGG" id="ghi:107955833"/>
<dbReference type="PANTHER" id="PTHR24559:SF447">
    <property type="entry name" value="RNA-DIRECTED DNA POLYMERASE HOMOLOG"/>
    <property type="match status" value="1"/>
</dbReference>